<name>A0ABU6T7R5_9FABA</name>
<keyword evidence="2" id="KW-1185">Reference proteome</keyword>
<protein>
    <recommendedName>
        <fullName evidence="3">Protein FAR1-RELATED SEQUENCE</fullName>
    </recommendedName>
</protein>
<proteinExistence type="predicted"/>
<gene>
    <name evidence="1" type="ORF">PIB30_016841</name>
</gene>
<reference evidence="1 2" key="1">
    <citation type="journal article" date="2023" name="Plants (Basel)">
        <title>Bridging the Gap: Combining Genomics and Transcriptomics Approaches to Understand Stylosanthes scabra, an Orphan Legume from the Brazilian Caatinga.</title>
        <authorList>
            <person name="Ferreira-Neto J.R.C."/>
            <person name="da Silva M.D."/>
            <person name="Binneck E."/>
            <person name="de Melo N.F."/>
            <person name="da Silva R.H."/>
            <person name="de Melo A.L.T.M."/>
            <person name="Pandolfi V."/>
            <person name="Bustamante F.O."/>
            <person name="Brasileiro-Vidal A.C."/>
            <person name="Benko-Iseppon A.M."/>
        </authorList>
    </citation>
    <scope>NUCLEOTIDE SEQUENCE [LARGE SCALE GENOMIC DNA]</scope>
    <source>
        <tissue evidence="1">Leaves</tissue>
    </source>
</reference>
<comment type="caution">
    <text evidence="1">The sequence shown here is derived from an EMBL/GenBank/DDBJ whole genome shotgun (WGS) entry which is preliminary data.</text>
</comment>
<dbReference type="Proteomes" id="UP001341840">
    <property type="component" value="Unassembled WGS sequence"/>
</dbReference>
<evidence type="ECO:0000313" key="2">
    <source>
        <dbReference type="Proteomes" id="UP001341840"/>
    </source>
</evidence>
<evidence type="ECO:0000313" key="1">
    <source>
        <dbReference type="EMBL" id="MED6144569.1"/>
    </source>
</evidence>
<accession>A0ABU6T7R5</accession>
<dbReference type="EMBL" id="JASCZI010090669">
    <property type="protein sequence ID" value="MED6144569.1"/>
    <property type="molecule type" value="Genomic_DNA"/>
</dbReference>
<sequence>MAFSKSVRFRFGLTVRFPTGSNGFEFCGFGQEFGLDLVPRAYTNAKFREVQAQFREKANRMAIFMQRVTGFVVYDVLEEISSNRSSLFKRVDSIPPRYILERWSKNIKRRHTSIKSSYDEPSLEQRNKNCDVMLSCSKVHCESASGCLVLTAMVHRAYHKLEADMKEYKAKSDVPSILTHEDGS</sequence>
<organism evidence="1 2">
    <name type="scientific">Stylosanthes scabra</name>
    <dbReference type="NCBI Taxonomy" id="79078"/>
    <lineage>
        <taxon>Eukaryota</taxon>
        <taxon>Viridiplantae</taxon>
        <taxon>Streptophyta</taxon>
        <taxon>Embryophyta</taxon>
        <taxon>Tracheophyta</taxon>
        <taxon>Spermatophyta</taxon>
        <taxon>Magnoliopsida</taxon>
        <taxon>eudicotyledons</taxon>
        <taxon>Gunneridae</taxon>
        <taxon>Pentapetalae</taxon>
        <taxon>rosids</taxon>
        <taxon>fabids</taxon>
        <taxon>Fabales</taxon>
        <taxon>Fabaceae</taxon>
        <taxon>Papilionoideae</taxon>
        <taxon>50 kb inversion clade</taxon>
        <taxon>dalbergioids sensu lato</taxon>
        <taxon>Dalbergieae</taxon>
        <taxon>Pterocarpus clade</taxon>
        <taxon>Stylosanthes</taxon>
    </lineage>
</organism>
<evidence type="ECO:0008006" key="3">
    <source>
        <dbReference type="Google" id="ProtNLM"/>
    </source>
</evidence>